<dbReference type="SUPFAM" id="SSF64518">
    <property type="entry name" value="Phase 1 flagellin"/>
    <property type="match status" value="1"/>
</dbReference>
<keyword evidence="7" id="KW-1185">Reference proteome</keyword>
<dbReference type="GO" id="GO:0009424">
    <property type="term" value="C:bacterial-type flagellum hook"/>
    <property type="evidence" value="ECO:0007669"/>
    <property type="project" value="InterPro"/>
</dbReference>
<evidence type="ECO:0000313" key="6">
    <source>
        <dbReference type="EMBL" id="GEK59101.1"/>
    </source>
</evidence>
<proteinExistence type="inferred from homology"/>
<gene>
    <name evidence="6" type="primary">flgL</name>
    <name evidence="6" type="ORF">MHA01_20060</name>
</gene>
<protein>
    <submittedName>
        <fullName evidence="6">Flagellar hook-associated protein 3</fullName>
    </submittedName>
</protein>
<dbReference type="NCBIfam" id="TIGR02550">
    <property type="entry name" value="flagell_flgL"/>
    <property type="match status" value="1"/>
</dbReference>
<dbReference type="GO" id="GO:0071973">
    <property type="term" value="P:bacterial-type flagellum-dependent cell motility"/>
    <property type="evidence" value="ECO:0007669"/>
    <property type="project" value="InterPro"/>
</dbReference>
<dbReference type="PANTHER" id="PTHR42792">
    <property type="entry name" value="FLAGELLIN"/>
    <property type="match status" value="1"/>
</dbReference>
<dbReference type="Gene3D" id="1.20.1330.10">
    <property type="entry name" value="f41 fragment of flagellin, N-terminal domain"/>
    <property type="match status" value="1"/>
</dbReference>
<dbReference type="PANTHER" id="PTHR42792:SF1">
    <property type="entry name" value="FLAGELLAR HOOK-ASSOCIATED PROTEIN 3"/>
    <property type="match status" value="1"/>
</dbReference>
<dbReference type="OrthoDB" id="9758307at2"/>
<dbReference type="InterPro" id="IPR001492">
    <property type="entry name" value="Flagellin"/>
</dbReference>
<dbReference type="EMBL" id="BJUN01000010">
    <property type="protein sequence ID" value="GEK59101.1"/>
    <property type="molecule type" value="Genomic_DNA"/>
</dbReference>
<keyword evidence="6" id="KW-0969">Cilium</keyword>
<evidence type="ECO:0000259" key="5">
    <source>
        <dbReference type="Pfam" id="PF00700"/>
    </source>
</evidence>
<organism evidence="6 7">
    <name type="scientific">Marinococcus halophilus</name>
    <dbReference type="NCBI Taxonomy" id="1371"/>
    <lineage>
        <taxon>Bacteria</taxon>
        <taxon>Bacillati</taxon>
        <taxon>Bacillota</taxon>
        <taxon>Bacilli</taxon>
        <taxon>Bacillales</taxon>
        <taxon>Bacillaceae</taxon>
        <taxon>Marinococcus</taxon>
    </lineage>
</organism>
<comment type="subcellular location">
    <subcellularLocation>
        <location evidence="1">Bacterial flagellum</location>
    </subcellularLocation>
</comment>
<dbReference type="STRING" id="1371.GCA_900166605_01598"/>
<name>A0A510Y8T5_MARHA</name>
<evidence type="ECO:0000256" key="2">
    <source>
        <dbReference type="ARBA" id="ARBA00005709"/>
    </source>
</evidence>
<keyword evidence="3" id="KW-0975">Bacterial flagellum</keyword>
<keyword evidence="6" id="KW-0966">Cell projection</keyword>
<accession>A0A510Y8T5</accession>
<sequence>MRVTQQMMTQRSTGHISQSYDQMMNLQDQLSTGKKITRASQDPVVAMNGMRYRSQVGEVEQFERNVGEAHNWLDSSDAALGEATQVMQRVRELVTQASNDTYEGEQRGNIAKEIKELKEQLISSANTKVGDKYIFNGSNTTKPPIDTNATENGVKADSFTGHGDAVEMELMKGIKIGVSSAPGAVFNEQLFNELEQLQADLENPDTTGQDLQKYLGTLDTQMNSIVNERAELGARSNRIEMIESRLADQKVISNKIMSNNENADLEEVITNLVNQQTVHQAALASAGRIMQTTLLDFLR</sequence>
<keyword evidence="6" id="KW-0282">Flagellum</keyword>
<dbReference type="InterPro" id="IPR013384">
    <property type="entry name" value="Flagell_FlgL"/>
</dbReference>
<dbReference type="GO" id="GO:0005198">
    <property type="term" value="F:structural molecule activity"/>
    <property type="evidence" value="ECO:0007669"/>
    <property type="project" value="InterPro"/>
</dbReference>
<reference evidence="6 7" key="1">
    <citation type="submission" date="2019-07" db="EMBL/GenBank/DDBJ databases">
        <title>Whole genome shotgun sequence of Marinococcus halophilus NBRC 102359.</title>
        <authorList>
            <person name="Hosoyama A."/>
            <person name="Uohara A."/>
            <person name="Ohji S."/>
            <person name="Ichikawa N."/>
        </authorList>
    </citation>
    <scope>NUCLEOTIDE SEQUENCE [LARGE SCALE GENOMIC DNA]</scope>
    <source>
        <strain evidence="6 7">NBRC 102359</strain>
    </source>
</reference>
<dbReference type="Pfam" id="PF00700">
    <property type="entry name" value="Flagellin_C"/>
    <property type="match status" value="1"/>
</dbReference>
<dbReference type="Proteomes" id="UP000321051">
    <property type="component" value="Unassembled WGS sequence"/>
</dbReference>
<evidence type="ECO:0000313" key="7">
    <source>
        <dbReference type="Proteomes" id="UP000321051"/>
    </source>
</evidence>
<dbReference type="InterPro" id="IPR046358">
    <property type="entry name" value="Flagellin_C"/>
</dbReference>
<feature type="domain" description="Flagellin N-terminal" evidence="4">
    <location>
        <begin position="5"/>
        <end position="140"/>
    </location>
</feature>
<dbReference type="RefSeq" id="WP_079475416.1">
    <property type="nucleotide sequence ID" value="NZ_BJUN01000010.1"/>
</dbReference>
<evidence type="ECO:0000256" key="3">
    <source>
        <dbReference type="ARBA" id="ARBA00023143"/>
    </source>
</evidence>
<feature type="domain" description="Flagellin C-terminal" evidence="5">
    <location>
        <begin position="216"/>
        <end position="298"/>
    </location>
</feature>
<dbReference type="InterPro" id="IPR001029">
    <property type="entry name" value="Flagellin_N"/>
</dbReference>
<dbReference type="Pfam" id="PF00669">
    <property type="entry name" value="Flagellin_N"/>
    <property type="match status" value="1"/>
</dbReference>
<comment type="similarity">
    <text evidence="2">Belongs to the bacterial flagellin family.</text>
</comment>
<evidence type="ECO:0000259" key="4">
    <source>
        <dbReference type="Pfam" id="PF00669"/>
    </source>
</evidence>
<comment type="caution">
    <text evidence="6">The sequence shown here is derived from an EMBL/GenBank/DDBJ whole genome shotgun (WGS) entry which is preliminary data.</text>
</comment>
<dbReference type="AlphaFoldDB" id="A0A510Y8T5"/>
<evidence type="ECO:0000256" key="1">
    <source>
        <dbReference type="ARBA" id="ARBA00004365"/>
    </source>
</evidence>